<gene>
    <name evidence="1" type="ORF">SDC9_92836</name>
</gene>
<organism evidence="1">
    <name type="scientific">bioreactor metagenome</name>
    <dbReference type="NCBI Taxonomy" id="1076179"/>
    <lineage>
        <taxon>unclassified sequences</taxon>
        <taxon>metagenomes</taxon>
        <taxon>ecological metagenomes</taxon>
    </lineage>
</organism>
<sequence>MNNIRVVPIPKNIISIVDSFTISNTPCISPFTLLSDIIFEIATGTPDAIATKNMYNGYDI</sequence>
<evidence type="ECO:0000313" key="1">
    <source>
        <dbReference type="EMBL" id="MPM46138.1"/>
    </source>
</evidence>
<protein>
    <submittedName>
        <fullName evidence="1">Uncharacterized protein</fullName>
    </submittedName>
</protein>
<dbReference type="AlphaFoldDB" id="A0A645A099"/>
<proteinExistence type="predicted"/>
<comment type="caution">
    <text evidence="1">The sequence shown here is derived from an EMBL/GenBank/DDBJ whole genome shotgun (WGS) entry which is preliminary data.</text>
</comment>
<name>A0A645A099_9ZZZZ</name>
<accession>A0A645A099</accession>
<reference evidence="1" key="1">
    <citation type="submission" date="2019-08" db="EMBL/GenBank/DDBJ databases">
        <authorList>
            <person name="Kucharzyk K."/>
            <person name="Murdoch R.W."/>
            <person name="Higgins S."/>
            <person name="Loffler F."/>
        </authorList>
    </citation>
    <scope>NUCLEOTIDE SEQUENCE</scope>
</reference>
<dbReference type="EMBL" id="VSSQ01011156">
    <property type="protein sequence ID" value="MPM46138.1"/>
    <property type="molecule type" value="Genomic_DNA"/>
</dbReference>